<feature type="transmembrane region" description="Helical" evidence="6">
    <location>
        <begin position="147"/>
        <end position="173"/>
    </location>
</feature>
<keyword evidence="4 6" id="KW-1133">Transmembrane helix</keyword>
<dbReference type="InterPro" id="IPR020846">
    <property type="entry name" value="MFS_dom"/>
</dbReference>
<accession>A0ABU9YDS3</accession>
<dbReference type="CDD" id="cd17328">
    <property type="entry name" value="MFS_spinster_like"/>
    <property type="match status" value="1"/>
</dbReference>
<feature type="transmembrane region" description="Helical" evidence="6">
    <location>
        <begin position="404"/>
        <end position="425"/>
    </location>
</feature>
<dbReference type="PANTHER" id="PTHR23505:SF79">
    <property type="entry name" value="PROTEIN SPINSTER"/>
    <property type="match status" value="1"/>
</dbReference>
<dbReference type="Proteomes" id="UP001413721">
    <property type="component" value="Unassembled WGS sequence"/>
</dbReference>
<protein>
    <submittedName>
        <fullName evidence="8">MFS transporter</fullName>
    </submittedName>
</protein>
<dbReference type="EMBL" id="JBBKTW010000001">
    <property type="protein sequence ID" value="MEN2986942.1"/>
    <property type="molecule type" value="Genomic_DNA"/>
</dbReference>
<proteinExistence type="predicted"/>
<dbReference type="InterPro" id="IPR036259">
    <property type="entry name" value="MFS_trans_sf"/>
</dbReference>
<evidence type="ECO:0000256" key="1">
    <source>
        <dbReference type="ARBA" id="ARBA00004141"/>
    </source>
</evidence>
<keyword evidence="3 6" id="KW-0812">Transmembrane</keyword>
<dbReference type="PANTHER" id="PTHR23505">
    <property type="entry name" value="SPINSTER"/>
    <property type="match status" value="1"/>
</dbReference>
<dbReference type="InterPro" id="IPR011701">
    <property type="entry name" value="MFS"/>
</dbReference>
<evidence type="ECO:0000256" key="2">
    <source>
        <dbReference type="ARBA" id="ARBA00022448"/>
    </source>
</evidence>
<keyword evidence="5 6" id="KW-0472">Membrane</keyword>
<dbReference type="PROSITE" id="PS50850">
    <property type="entry name" value="MFS"/>
    <property type="match status" value="1"/>
</dbReference>
<feature type="transmembrane region" description="Helical" evidence="6">
    <location>
        <begin position="328"/>
        <end position="350"/>
    </location>
</feature>
<feature type="transmembrane region" description="Helical" evidence="6">
    <location>
        <begin position="58"/>
        <end position="79"/>
    </location>
</feature>
<evidence type="ECO:0000256" key="3">
    <source>
        <dbReference type="ARBA" id="ARBA00022692"/>
    </source>
</evidence>
<feature type="transmembrane region" description="Helical" evidence="6">
    <location>
        <begin position="17"/>
        <end position="37"/>
    </location>
</feature>
<feature type="transmembrane region" description="Helical" evidence="6">
    <location>
        <begin position="272"/>
        <end position="290"/>
    </location>
</feature>
<evidence type="ECO:0000256" key="5">
    <source>
        <dbReference type="ARBA" id="ARBA00023136"/>
    </source>
</evidence>
<keyword evidence="2" id="KW-0813">Transport</keyword>
<feature type="transmembrane region" description="Helical" evidence="6">
    <location>
        <begin position="91"/>
        <end position="112"/>
    </location>
</feature>
<dbReference type="Gene3D" id="1.20.1250.20">
    <property type="entry name" value="MFS general substrate transporter like domains"/>
    <property type="match status" value="2"/>
</dbReference>
<dbReference type="SUPFAM" id="SSF103473">
    <property type="entry name" value="MFS general substrate transporter"/>
    <property type="match status" value="1"/>
</dbReference>
<dbReference type="RefSeq" id="WP_345936628.1">
    <property type="nucleotide sequence ID" value="NZ_JBBKTW010000001.1"/>
</dbReference>
<comment type="subcellular location">
    <subcellularLocation>
        <location evidence="1">Membrane</location>
        <topology evidence="1">Multi-pass membrane protein</topology>
    </subcellularLocation>
</comment>
<feature type="transmembrane region" description="Helical" evidence="6">
    <location>
        <begin position="362"/>
        <end position="384"/>
    </location>
</feature>
<comment type="caution">
    <text evidence="8">The sequence shown here is derived from an EMBL/GenBank/DDBJ whole genome shotgun (WGS) entry which is preliminary data.</text>
</comment>
<keyword evidence="9" id="KW-1185">Reference proteome</keyword>
<dbReference type="Pfam" id="PF07690">
    <property type="entry name" value="MFS_1"/>
    <property type="match status" value="1"/>
</dbReference>
<feature type="transmembrane region" description="Helical" evidence="6">
    <location>
        <begin position="179"/>
        <end position="199"/>
    </location>
</feature>
<feature type="transmembrane region" description="Helical" evidence="6">
    <location>
        <begin position="302"/>
        <end position="322"/>
    </location>
</feature>
<dbReference type="InterPro" id="IPR044770">
    <property type="entry name" value="MFS_spinster-like"/>
</dbReference>
<feature type="domain" description="Major facilitator superfamily (MFS) profile" evidence="7">
    <location>
        <begin position="24"/>
        <end position="424"/>
    </location>
</feature>
<evidence type="ECO:0000313" key="9">
    <source>
        <dbReference type="Proteomes" id="UP001413721"/>
    </source>
</evidence>
<gene>
    <name evidence="8" type="ORF">WG926_01405</name>
</gene>
<evidence type="ECO:0000256" key="4">
    <source>
        <dbReference type="ARBA" id="ARBA00022989"/>
    </source>
</evidence>
<name>A0ABU9YDS3_9PROT</name>
<evidence type="ECO:0000259" key="7">
    <source>
        <dbReference type="PROSITE" id="PS50850"/>
    </source>
</evidence>
<reference evidence="8 9" key="1">
    <citation type="submission" date="2024-03" db="EMBL/GenBank/DDBJ databases">
        <title>High-quality draft genome sequencing of Tistrella sp. BH-R2-4.</title>
        <authorList>
            <person name="Dong C."/>
        </authorList>
    </citation>
    <scope>NUCLEOTIDE SEQUENCE [LARGE SCALE GENOMIC DNA]</scope>
    <source>
        <strain evidence="8 9">BH-R2-4</strain>
    </source>
</reference>
<evidence type="ECO:0000313" key="8">
    <source>
        <dbReference type="EMBL" id="MEN2986942.1"/>
    </source>
</evidence>
<organism evidence="8 9">
    <name type="scientific">Tistrella arctica</name>
    <dbReference type="NCBI Taxonomy" id="3133430"/>
    <lineage>
        <taxon>Bacteria</taxon>
        <taxon>Pseudomonadati</taxon>
        <taxon>Pseudomonadota</taxon>
        <taxon>Alphaproteobacteria</taxon>
        <taxon>Geminicoccales</taxon>
        <taxon>Geminicoccaceae</taxon>
        <taxon>Tistrella</taxon>
    </lineage>
</organism>
<evidence type="ECO:0000256" key="6">
    <source>
        <dbReference type="SAM" id="Phobius"/>
    </source>
</evidence>
<feature type="transmembrane region" description="Helical" evidence="6">
    <location>
        <begin position="226"/>
        <end position="252"/>
    </location>
</feature>
<sequence length="438" mass="45749">MTTPIGAPAAGTPSAPVATGAGLALLMLGIINLFNYMDRVLFSVLLEPIKHEMGFSDARMGLLGGFAFALFYAVFGLAMGRLADRSNRVRIIAVSLALWSLATAACGLARGFPSLFAARMSVGIGEAGCVPSAHALIGDLFPPERRAWAVSVFTGIGSLGSMIGLVLAAALVADHGWRQVFFYFGIPGLILAIVVPLVMREPPRGRFDSTSANVAAPGLKTALSQLFANAAVPHLLIAIPFFYVTVGLSTWIPAFFQRAHGVTIAEFGRSGGVALGLGVLIGTFAGGWLVNRLMRRHRAWEFRLPALSALASVPLFAATFLIDDTNFAYGLLFLGFLVSGLGMGPAMSCMQVAAGPHVRATAVALMVFATAIVSYGGGPALIGLISDLALAYGLAGDAATALRIALILGLIPPLVSGLFFQAALVRQRRTTPALRARP</sequence>